<reference evidence="1" key="1">
    <citation type="submission" date="2018-02" db="EMBL/GenBank/DDBJ databases">
        <title>Rhizophora mucronata_Transcriptome.</title>
        <authorList>
            <person name="Meera S.P."/>
            <person name="Sreeshan A."/>
            <person name="Augustine A."/>
        </authorList>
    </citation>
    <scope>NUCLEOTIDE SEQUENCE</scope>
    <source>
        <tissue evidence="1">Leaf</tissue>
    </source>
</reference>
<name>A0A2P2L3I6_RHIMU</name>
<accession>A0A2P2L3I6</accession>
<protein>
    <submittedName>
        <fullName evidence="1">Lipid binding protein</fullName>
    </submittedName>
</protein>
<dbReference type="EMBL" id="GGEC01032060">
    <property type="protein sequence ID" value="MBX12544.1"/>
    <property type="molecule type" value="Transcribed_RNA"/>
</dbReference>
<organism evidence="1">
    <name type="scientific">Rhizophora mucronata</name>
    <name type="common">Asiatic mangrove</name>
    <dbReference type="NCBI Taxonomy" id="61149"/>
    <lineage>
        <taxon>Eukaryota</taxon>
        <taxon>Viridiplantae</taxon>
        <taxon>Streptophyta</taxon>
        <taxon>Embryophyta</taxon>
        <taxon>Tracheophyta</taxon>
        <taxon>Spermatophyta</taxon>
        <taxon>Magnoliopsida</taxon>
        <taxon>eudicotyledons</taxon>
        <taxon>Gunneridae</taxon>
        <taxon>Pentapetalae</taxon>
        <taxon>rosids</taxon>
        <taxon>fabids</taxon>
        <taxon>Malpighiales</taxon>
        <taxon>Rhizophoraceae</taxon>
        <taxon>Rhizophora</taxon>
    </lineage>
</organism>
<dbReference type="AlphaFoldDB" id="A0A2P2L3I6"/>
<evidence type="ECO:0000313" key="1">
    <source>
        <dbReference type="EMBL" id="MBX12544.1"/>
    </source>
</evidence>
<sequence length="89" mass="10051">MLHLGSGPPIPRLQRGNVESSTLKMCSNITWLWTTILMLSRAKQYNITSIIISTPIAHIAKITRPDKRCKPVQLKSVIEYSSMPIDVFN</sequence>
<proteinExistence type="predicted"/>